<reference evidence="11" key="2">
    <citation type="submission" date="2018-05" db="EMBL/GenBank/DDBJ databases">
        <title>OmerRS3 (Oryza meridionalis Reference Sequence Version 3).</title>
        <authorList>
            <person name="Zhang J."/>
            <person name="Kudrna D."/>
            <person name="Lee S."/>
            <person name="Talag J."/>
            <person name="Welchert J."/>
            <person name="Wing R.A."/>
        </authorList>
    </citation>
    <scope>NUCLEOTIDE SEQUENCE [LARGE SCALE GENOMIC DNA]</scope>
    <source>
        <strain evidence="11">cv. OR44</strain>
    </source>
</reference>
<dbReference type="SMART" id="SM00336">
    <property type="entry name" value="BBOX"/>
    <property type="match status" value="3"/>
</dbReference>
<evidence type="ECO:0000256" key="2">
    <source>
        <dbReference type="ARBA" id="ARBA00010024"/>
    </source>
</evidence>
<evidence type="ECO:0000256" key="7">
    <source>
        <dbReference type="PROSITE-ProRule" id="PRU00024"/>
    </source>
</evidence>
<feature type="domain" description="CCT" evidence="10">
    <location>
        <begin position="447"/>
        <end position="489"/>
    </location>
</feature>
<dbReference type="InterPro" id="IPR000315">
    <property type="entry name" value="Znf_B-box"/>
</dbReference>
<keyword evidence="12" id="KW-1185">Reference proteome</keyword>
<evidence type="ECO:0000256" key="8">
    <source>
        <dbReference type="PROSITE-ProRule" id="PRU00357"/>
    </source>
</evidence>
<proteinExistence type="inferred from homology"/>
<dbReference type="PROSITE" id="PS50119">
    <property type="entry name" value="ZF_BBOX"/>
    <property type="match status" value="1"/>
</dbReference>
<dbReference type="Pfam" id="PF06203">
    <property type="entry name" value="CCT"/>
    <property type="match status" value="1"/>
</dbReference>
<dbReference type="InterPro" id="IPR045281">
    <property type="entry name" value="CONSTANS-like"/>
</dbReference>
<sequence>MELGLGRYWGVGGRRCGACAVAPAAVHCRTCDGGGGGGYLCAGCDAEHGRAGHERVWVCEPIGSSAAAPPDALLFGGENDAAAAAVDLTTAAGGGVGGKEVKLDFLFADYFMDPYLGGSPELARFPHADSVVPNHNGSAVSSPPHHCRRAAPRHATPSRAMMELRKYWGVGGRRCGACEASPAAVHCRGCGGVYLCTACDARPGHARAAHERVWVCEVCEVAPAAVTCKADAAVLCAACDADIHDANPLARRHERVPVQPIGSSAAAPPDALLFGGENDAAAAAVDLTTAAGGGVGGKEVKLDFLFADYFMDPYLGGSPELARFPHADSVVPNHNGSAGPAMELGFASGGGGATAAAVKPSYSSYTAASLGNSGSSSEVGLVPDAICGGGGIIELDFAQSKAAFLPYASTPSHSMSSSMDMGVAAPEMSDGAAEAGRAYAAAAAEGRAARLMRYREKRKNRRFEKTIRYASRKAYAETRPRVKGRFAKRADDHDDADAAAAAAPPPHVMLDFAGYGVVPTF</sequence>
<evidence type="ECO:0000313" key="12">
    <source>
        <dbReference type="Proteomes" id="UP000008021"/>
    </source>
</evidence>
<evidence type="ECO:0000256" key="6">
    <source>
        <dbReference type="ARBA" id="ARBA00023242"/>
    </source>
</evidence>
<dbReference type="CDD" id="cd19821">
    <property type="entry name" value="Bbox1_BBX-like"/>
    <property type="match status" value="1"/>
</dbReference>
<name>A0A0E0CGL2_9ORYZ</name>
<comment type="similarity">
    <text evidence="2">Belongs to the CONSTANS family.</text>
</comment>
<dbReference type="CDD" id="cd19757">
    <property type="entry name" value="Bbox1"/>
    <property type="match status" value="1"/>
</dbReference>
<keyword evidence="3" id="KW-0479">Metal-binding</keyword>
<dbReference type="InterPro" id="IPR010402">
    <property type="entry name" value="CCT_domain"/>
</dbReference>
<dbReference type="PANTHER" id="PTHR31319">
    <property type="entry name" value="ZINC FINGER PROTEIN CONSTANS-LIKE 4"/>
    <property type="match status" value="1"/>
</dbReference>
<dbReference type="PANTHER" id="PTHR31319:SF61">
    <property type="entry name" value="OS02G0178100 PROTEIN"/>
    <property type="match status" value="1"/>
</dbReference>
<evidence type="ECO:0000259" key="10">
    <source>
        <dbReference type="PROSITE" id="PS51017"/>
    </source>
</evidence>
<dbReference type="InterPro" id="IPR049808">
    <property type="entry name" value="CONSTANS-like_Bbox1"/>
</dbReference>
<dbReference type="STRING" id="40149.A0A0E0CGL2"/>
<evidence type="ECO:0000259" key="9">
    <source>
        <dbReference type="PROSITE" id="PS50119"/>
    </source>
</evidence>
<dbReference type="Proteomes" id="UP000008021">
    <property type="component" value="Chromosome 2"/>
</dbReference>
<keyword evidence="6 8" id="KW-0539">Nucleus</keyword>
<keyword evidence="5" id="KW-0862">Zinc</keyword>
<evidence type="ECO:0008006" key="13">
    <source>
        <dbReference type="Google" id="ProtNLM"/>
    </source>
</evidence>
<keyword evidence="4 7" id="KW-0863">Zinc-finger</keyword>
<dbReference type="GO" id="GO:0003700">
    <property type="term" value="F:DNA-binding transcription factor activity"/>
    <property type="evidence" value="ECO:0007669"/>
    <property type="project" value="TreeGrafter"/>
</dbReference>
<evidence type="ECO:0000256" key="3">
    <source>
        <dbReference type="ARBA" id="ARBA00022723"/>
    </source>
</evidence>
<dbReference type="GO" id="GO:0008270">
    <property type="term" value="F:zinc ion binding"/>
    <property type="evidence" value="ECO:0007669"/>
    <property type="project" value="UniProtKB-KW"/>
</dbReference>
<evidence type="ECO:0000256" key="4">
    <source>
        <dbReference type="ARBA" id="ARBA00022771"/>
    </source>
</evidence>
<feature type="domain" description="B box-type" evidence="9">
    <location>
        <begin position="211"/>
        <end position="258"/>
    </location>
</feature>
<organism evidence="11">
    <name type="scientific">Oryza meridionalis</name>
    <dbReference type="NCBI Taxonomy" id="40149"/>
    <lineage>
        <taxon>Eukaryota</taxon>
        <taxon>Viridiplantae</taxon>
        <taxon>Streptophyta</taxon>
        <taxon>Embryophyta</taxon>
        <taxon>Tracheophyta</taxon>
        <taxon>Spermatophyta</taxon>
        <taxon>Magnoliopsida</taxon>
        <taxon>Liliopsida</taxon>
        <taxon>Poales</taxon>
        <taxon>Poaceae</taxon>
        <taxon>BOP clade</taxon>
        <taxon>Oryzoideae</taxon>
        <taxon>Oryzeae</taxon>
        <taxon>Oryzinae</taxon>
        <taxon>Oryza</taxon>
    </lineage>
</organism>
<evidence type="ECO:0000256" key="1">
    <source>
        <dbReference type="ARBA" id="ARBA00004123"/>
    </source>
</evidence>
<dbReference type="AlphaFoldDB" id="A0A0E0CGL2"/>
<comment type="subcellular location">
    <subcellularLocation>
        <location evidence="1 8">Nucleus</location>
    </subcellularLocation>
</comment>
<dbReference type="GO" id="GO:0005634">
    <property type="term" value="C:nucleus"/>
    <property type="evidence" value="ECO:0007669"/>
    <property type="project" value="UniProtKB-SubCell"/>
</dbReference>
<reference evidence="11" key="1">
    <citation type="submission" date="2015-04" db="UniProtKB">
        <authorList>
            <consortium name="EnsemblPlants"/>
        </authorList>
    </citation>
    <scope>IDENTIFICATION</scope>
</reference>
<protein>
    <recommendedName>
        <fullName evidence="13">CCT domain-containing protein</fullName>
    </recommendedName>
</protein>
<accession>A0A0E0CGL2</accession>
<dbReference type="Gramene" id="OMERI02G06800.1">
    <property type="protein sequence ID" value="OMERI02G06800.1"/>
    <property type="gene ID" value="OMERI02G06800"/>
</dbReference>
<evidence type="ECO:0000256" key="5">
    <source>
        <dbReference type="ARBA" id="ARBA00022833"/>
    </source>
</evidence>
<dbReference type="GO" id="GO:0009909">
    <property type="term" value="P:regulation of flower development"/>
    <property type="evidence" value="ECO:0007669"/>
    <property type="project" value="InterPro"/>
</dbReference>
<evidence type="ECO:0000313" key="11">
    <source>
        <dbReference type="EnsemblPlants" id="OMERI02G06800.1"/>
    </source>
</evidence>
<dbReference type="EnsemblPlants" id="OMERI02G06800.1">
    <property type="protein sequence ID" value="OMERI02G06800.1"/>
    <property type="gene ID" value="OMERI02G06800"/>
</dbReference>
<dbReference type="PROSITE" id="PS51017">
    <property type="entry name" value="CCT"/>
    <property type="match status" value="1"/>
</dbReference>